<dbReference type="OrthoDB" id="9768858at2"/>
<evidence type="ECO:0000256" key="1">
    <source>
        <dbReference type="ARBA" id="ARBA00005541"/>
    </source>
</evidence>
<dbReference type="PANTHER" id="PTHR38432">
    <property type="entry name" value="TELA-LIKE PROTEIN SAOUHSC_01408"/>
    <property type="match status" value="1"/>
</dbReference>
<comment type="similarity">
    <text evidence="1 2">Belongs to the TelA family.</text>
</comment>
<keyword evidence="3" id="KW-0175">Coiled coil</keyword>
<keyword evidence="5" id="KW-1185">Reference proteome</keyword>
<dbReference type="AlphaFoldDB" id="A0A2W2B5C2"/>
<evidence type="ECO:0000313" key="4">
    <source>
        <dbReference type="EMBL" id="PZF71237.1"/>
    </source>
</evidence>
<feature type="coiled-coil region" evidence="3">
    <location>
        <begin position="178"/>
        <end position="205"/>
    </location>
</feature>
<protein>
    <submittedName>
        <fullName evidence="4">Toxic anion resistance protein</fullName>
    </submittedName>
</protein>
<dbReference type="PIRSF" id="PIRSF026508">
    <property type="entry name" value="TelA"/>
    <property type="match status" value="1"/>
</dbReference>
<reference evidence="4 5" key="1">
    <citation type="submission" date="2018-06" db="EMBL/GenBank/DDBJ databases">
        <title>Mucibacter soli gen. nov., sp. nov., a new member of the family Chitinophagaceae producing mucin.</title>
        <authorList>
            <person name="Kim M.-K."/>
            <person name="Park S."/>
            <person name="Kim T.-S."/>
            <person name="Joung Y."/>
            <person name="Han J.-H."/>
            <person name="Kim S.B."/>
        </authorList>
    </citation>
    <scope>NUCLEOTIDE SEQUENCE [LARGE SCALE GENOMIC DNA]</scope>
    <source>
        <strain evidence="4 5">R1-15</strain>
    </source>
</reference>
<dbReference type="Pfam" id="PF05816">
    <property type="entry name" value="TelA"/>
    <property type="match status" value="1"/>
</dbReference>
<sequence>MDVNANDNGGAELTVHQNKIDKEGNVDVTAVTPEEAQKYREISKALVPGDVNSILNYGADTQNTMERYSNEFLTSVRTFNSGEVGGLISDLLTELNYIDVDELDHKGVKGLLSKIPFLKKMVVDAQKLFQKYDTVITNVDKITNKIKAGRLNSIKDNSSLQTMFDNNIAYIKQMEELIISGQLKYNELNETLAQMEANAANYNDYEIADMRDFISRLDKRLADMKVVRFIMLQSLAQIRVVQNNNTSIAEKAQSIVSTTIPVWKNQLTIAVALQRQKANVEMQKKISDTTNTILQKNAEMLKQNSIDVAKENEKTVVSLDTLKRTTASLIETLNEVKRIHEEGAANRKTLTGELQNLENELKKNVTNV</sequence>
<dbReference type="EMBL" id="QKTW01000025">
    <property type="protein sequence ID" value="PZF71237.1"/>
    <property type="molecule type" value="Genomic_DNA"/>
</dbReference>
<dbReference type="PANTHER" id="PTHR38432:SF1">
    <property type="entry name" value="TELA-LIKE PROTEIN SAOUHSC_01408"/>
    <property type="match status" value="1"/>
</dbReference>
<feature type="coiled-coil region" evidence="3">
    <location>
        <begin position="340"/>
        <end position="367"/>
    </location>
</feature>
<dbReference type="InterPro" id="IPR008863">
    <property type="entry name" value="Toxic_anion-R_TelA"/>
</dbReference>
<proteinExistence type="inferred from homology"/>
<organism evidence="4 5">
    <name type="scientific">Taibaiella soli</name>
    <dbReference type="NCBI Taxonomy" id="1649169"/>
    <lineage>
        <taxon>Bacteria</taxon>
        <taxon>Pseudomonadati</taxon>
        <taxon>Bacteroidota</taxon>
        <taxon>Chitinophagia</taxon>
        <taxon>Chitinophagales</taxon>
        <taxon>Chitinophagaceae</taxon>
        <taxon>Taibaiella</taxon>
    </lineage>
</organism>
<dbReference type="Proteomes" id="UP000248745">
    <property type="component" value="Unassembled WGS sequence"/>
</dbReference>
<evidence type="ECO:0000313" key="5">
    <source>
        <dbReference type="Proteomes" id="UP000248745"/>
    </source>
</evidence>
<comment type="caution">
    <text evidence="4">The sequence shown here is derived from an EMBL/GenBank/DDBJ whole genome shotgun (WGS) entry which is preliminary data.</text>
</comment>
<name>A0A2W2B5C2_9BACT</name>
<evidence type="ECO:0000256" key="2">
    <source>
        <dbReference type="PIRNR" id="PIRNR026508"/>
    </source>
</evidence>
<evidence type="ECO:0000256" key="3">
    <source>
        <dbReference type="SAM" id="Coils"/>
    </source>
</evidence>
<accession>A0A2W2B5C2</accession>
<dbReference type="RefSeq" id="WP_111000382.1">
    <property type="nucleotide sequence ID" value="NZ_QKTW01000025.1"/>
</dbReference>
<gene>
    <name evidence="4" type="ORF">DN068_18225</name>
</gene>